<evidence type="ECO:0000313" key="3">
    <source>
        <dbReference type="EMBL" id="GLR67674.1"/>
    </source>
</evidence>
<dbReference type="InterPro" id="IPR020904">
    <property type="entry name" value="Sc_DH/Rdtase_CS"/>
</dbReference>
<accession>A0ABQ6A5E5</accession>
<protein>
    <submittedName>
        <fullName evidence="3">3-oxoacyl-ACP reductase</fullName>
    </submittedName>
</protein>
<dbReference type="SUPFAM" id="SSF51735">
    <property type="entry name" value="NAD(P)-binding Rossmann-fold domains"/>
    <property type="match status" value="1"/>
</dbReference>
<dbReference type="PANTHER" id="PTHR42760:SF115">
    <property type="entry name" value="3-OXOACYL-[ACYL-CARRIER-PROTEIN] REDUCTASE FABG"/>
    <property type="match status" value="1"/>
</dbReference>
<comment type="similarity">
    <text evidence="1">Belongs to the short-chain dehydrogenases/reductases (SDR) family.</text>
</comment>
<organism evidence="3 4">
    <name type="scientific">Acidocella aquatica</name>
    <dbReference type="NCBI Taxonomy" id="1922313"/>
    <lineage>
        <taxon>Bacteria</taxon>
        <taxon>Pseudomonadati</taxon>
        <taxon>Pseudomonadota</taxon>
        <taxon>Alphaproteobacteria</taxon>
        <taxon>Acetobacterales</taxon>
        <taxon>Acidocellaceae</taxon>
        <taxon>Acidocella</taxon>
    </lineage>
</organism>
<dbReference type="PROSITE" id="PS00061">
    <property type="entry name" value="ADH_SHORT"/>
    <property type="match status" value="1"/>
</dbReference>
<dbReference type="PRINTS" id="PR00080">
    <property type="entry name" value="SDRFAMILY"/>
</dbReference>
<dbReference type="RefSeq" id="WP_284258418.1">
    <property type="nucleotide sequence ID" value="NZ_BSOS01000067.1"/>
</dbReference>
<proteinExistence type="inferred from homology"/>
<evidence type="ECO:0000313" key="4">
    <source>
        <dbReference type="Proteomes" id="UP001156641"/>
    </source>
</evidence>
<name>A0ABQ6A5E5_9PROT</name>
<dbReference type="CDD" id="cd05233">
    <property type="entry name" value="SDR_c"/>
    <property type="match status" value="1"/>
</dbReference>
<dbReference type="Pfam" id="PF13561">
    <property type="entry name" value="adh_short_C2"/>
    <property type="match status" value="1"/>
</dbReference>
<gene>
    <name evidence="3" type="ORF">GCM10010909_23550</name>
</gene>
<dbReference type="InterPro" id="IPR036291">
    <property type="entry name" value="NAD(P)-bd_dom_sf"/>
</dbReference>
<dbReference type="PANTHER" id="PTHR42760">
    <property type="entry name" value="SHORT-CHAIN DEHYDROGENASES/REDUCTASES FAMILY MEMBER"/>
    <property type="match status" value="1"/>
</dbReference>
<keyword evidence="2" id="KW-0560">Oxidoreductase</keyword>
<dbReference type="EMBL" id="BSOS01000067">
    <property type="protein sequence ID" value="GLR67674.1"/>
    <property type="molecule type" value="Genomic_DNA"/>
</dbReference>
<keyword evidence="4" id="KW-1185">Reference proteome</keyword>
<dbReference type="PRINTS" id="PR00081">
    <property type="entry name" value="GDHRDH"/>
</dbReference>
<evidence type="ECO:0000256" key="2">
    <source>
        <dbReference type="ARBA" id="ARBA00023002"/>
    </source>
</evidence>
<sequence length="259" mass="26657">MRLKDKRVLITGAGGGIGRASALKCAAEGAMVIVCDINAEAAGESVRQIMRAGGNAMAVIADLTDEAACNAAFAEGAAAFGGIDVIFNNAGVCLSGDDGPVETDLSVWNRTIAINLTSVFLCCKAGIPHLLKTGNGVVINNASIVALIGSAFPQIAYTAAKGGVLAMTREIAVMYARKGLRAVAICPGPTATPLVKAFLADDEAWKLRRQHLPMGRLGQPEEIANLVAFLASDEASFITGSAYVVDGGLTSAYVIDDND</sequence>
<dbReference type="Proteomes" id="UP001156641">
    <property type="component" value="Unassembled WGS sequence"/>
</dbReference>
<dbReference type="Gene3D" id="3.40.50.720">
    <property type="entry name" value="NAD(P)-binding Rossmann-like Domain"/>
    <property type="match status" value="1"/>
</dbReference>
<comment type="caution">
    <text evidence="3">The sequence shown here is derived from an EMBL/GenBank/DDBJ whole genome shotgun (WGS) entry which is preliminary data.</text>
</comment>
<reference evidence="4" key="1">
    <citation type="journal article" date="2019" name="Int. J. Syst. Evol. Microbiol.">
        <title>The Global Catalogue of Microorganisms (GCM) 10K type strain sequencing project: providing services to taxonomists for standard genome sequencing and annotation.</title>
        <authorList>
            <consortium name="The Broad Institute Genomics Platform"/>
            <consortium name="The Broad Institute Genome Sequencing Center for Infectious Disease"/>
            <person name="Wu L."/>
            <person name="Ma J."/>
        </authorList>
    </citation>
    <scope>NUCLEOTIDE SEQUENCE [LARGE SCALE GENOMIC DNA]</scope>
    <source>
        <strain evidence="4">NBRC 112502</strain>
    </source>
</reference>
<evidence type="ECO:0000256" key="1">
    <source>
        <dbReference type="ARBA" id="ARBA00006484"/>
    </source>
</evidence>
<dbReference type="InterPro" id="IPR002347">
    <property type="entry name" value="SDR_fam"/>
</dbReference>